<evidence type="ECO:0000313" key="1">
    <source>
        <dbReference type="EMBL" id="TNV74432.1"/>
    </source>
</evidence>
<protein>
    <submittedName>
        <fullName evidence="1">Uncharacterized protein</fullName>
    </submittedName>
</protein>
<organism evidence="1 2">
    <name type="scientific">Halteria grandinella</name>
    <dbReference type="NCBI Taxonomy" id="5974"/>
    <lineage>
        <taxon>Eukaryota</taxon>
        <taxon>Sar</taxon>
        <taxon>Alveolata</taxon>
        <taxon>Ciliophora</taxon>
        <taxon>Intramacronucleata</taxon>
        <taxon>Spirotrichea</taxon>
        <taxon>Stichotrichia</taxon>
        <taxon>Sporadotrichida</taxon>
        <taxon>Halteriidae</taxon>
        <taxon>Halteria</taxon>
    </lineage>
</organism>
<reference evidence="1" key="1">
    <citation type="submission" date="2019-06" db="EMBL/GenBank/DDBJ databases">
        <authorList>
            <person name="Zheng W."/>
        </authorList>
    </citation>
    <scope>NUCLEOTIDE SEQUENCE</scope>
    <source>
        <strain evidence="1">QDHG01</strain>
    </source>
</reference>
<sequence>MGDYCFGGQKVSIKRQDDGSYKQFQTISDVNVLNGFGIKTYSAQGGVILQCKFNTRKEIHFGSHDVGIFRHNKLVKGVKYMYIEHLGKFTRIEIDFKEPEILALQTFQTAAQQQEEDEKLLQSNGRTVNTHG</sequence>
<gene>
    <name evidence="1" type="ORF">FGO68_gene11177</name>
</gene>
<dbReference type="AlphaFoldDB" id="A0A8J8SXG8"/>
<dbReference type="EMBL" id="RRYP01017008">
    <property type="protein sequence ID" value="TNV74432.1"/>
    <property type="molecule type" value="Genomic_DNA"/>
</dbReference>
<evidence type="ECO:0000313" key="2">
    <source>
        <dbReference type="Proteomes" id="UP000785679"/>
    </source>
</evidence>
<dbReference type="Proteomes" id="UP000785679">
    <property type="component" value="Unassembled WGS sequence"/>
</dbReference>
<keyword evidence="2" id="KW-1185">Reference proteome</keyword>
<accession>A0A8J8SXG8</accession>
<proteinExistence type="predicted"/>
<name>A0A8J8SXG8_HALGN</name>
<comment type="caution">
    <text evidence="1">The sequence shown here is derived from an EMBL/GenBank/DDBJ whole genome shotgun (WGS) entry which is preliminary data.</text>
</comment>